<comment type="caution">
    <text evidence="2">The sequence shown here is derived from an EMBL/GenBank/DDBJ whole genome shotgun (WGS) entry which is preliminary data.</text>
</comment>
<protein>
    <submittedName>
        <fullName evidence="2">Uncharacterized protein</fullName>
    </submittedName>
</protein>
<proteinExistence type="predicted"/>
<name>A0A0D2HK89_9BACT</name>
<dbReference type="AlphaFoldDB" id="A0A0D2HK89"/>
<feature type="transmembrane region" description="Helical" evidence="1">
    <location>
        <begin position="119"/>
        <end position="139"/>
    </location>
</feature>
<keyword evidence="1" id="KW-0812">Transmembrane</keyword>
<feature type="transmembrane region" description="Helical" evidence="1">
    <location>
        <begin position="12"/>
        <end position="33"/>
    </location>
</feature>
<feature type="transmembrane region" description="Helical" evidence="1">
    <location>
        <begin position="81"/>
        <end position="99"/>
    </location>
</feature>
<evidence type="ECO:0000313" key="3">
    <source>
        <dbReference type="Proteomes" id="UP000032233"/>
    </source>
</evidence>
<sequence>MNKLKIGFTSALFWLDNLATAFLVFILVSMWVFRDQVFSMGGALALVELIMLIGMIFILLFNIASLSWLGRRQFKNTHKRAFDPLLFGLGIVCVVMMTGEKVMADEIAHETATGWDNQGEYLILYGMFSLQLVYNLLIYRRLFQRRQPESEARPFLPGR</sequence>
<keyword evidence="3" id="KW-1185">Reference proteome</keyword>
<evidence type="ECO:0000256" key="1">
    <source>
        <dbReference type="SAM" id="Phobius"/>
    </source>
</evidence>
<organism evidence="2 3">
    <name type="scientific">Dethiosulfatarculus sandiegensis</name>
    <dbReference type="NCBI Taxonomy" id="1429043"/>
    <lineage>
        <taxon>Bacteria</taxon>
        <taxon>Pseudomonadati</taxon>
        <taxon>Thermodesulfobacteriota</taxon>
        <taxon>Desulfarculia</taxon>
        <taxon>Desulfarculales</taxon>
        <taxon>Desulfarculaceae</taxon>
        <taxon>Dethiosulfatarculus</taxon>
    </lineage>
</organism>
<reference evidence="2 3" key="1">
    <citation type="submission" date="2013-11" db="EMBL/GenBank/DDBJ databases">
        <title>Metagenomic analysis of a methanogenic consortium involved in long chain n-alkane degradation.</title>
        <authorList>
            <person name="Davidova I.A."/>
            <person name="Callaghan A.V."/>
            <person name="Wawrik B."/>
            <person name="Pruitt S."/>
            <person name="Marks C."/>
            <person name="Duncan K.E."/>
            <person name="Suflita J.M."/>
        </authorList>
    </citation>
    <scope>NUCLEOTIDE SEQUENCE [LARGE SCALE GENOMIC DNA]</scope>
    <source>
        <strain evidence="2 3">SPR</strain>
    </source>
</reference>
<dbReference type="STRING" id="1429043.X474_27540"/>
<dbReference type="RefSeq" id="WP_044352789.1">
    <property type="nucleotide sequence ID" value="NZ_AZAC01000078.1"/>
</dbReference>
<dbReference type="Proteomes" id="UP000032233">
    <property type="component" value="Unassembled WGS sequence"/>
</dbReference>
<accession>A0A0D2HK89</accession>
<keyword evidence="1" id="KW-1133">Transmembrane helix</keyword>
<keyword evidence="1" id="KW-0472">Membrane</keyword>
<gene>
    <name evidence="2" type="ORF">X474_27540</name>
</gene>
<dbReference type="InParanoid" id="A0A0D2HK89"/>
<dbReference type="EMBL" id="AZAC01000078">
    <property type="protein sequence ID" value="KIX11043.1"/>
    <property type="molecule type" value="Genomic_DNA"/>
</dbReference>
<feature type="transmembrane region" description="Helical" evidence="1">
    <location>
        <begin position="45"/>
        <end position="69"/>
    </location>
</feature>
<evidence type="ECO:0000313" key="2">
    <source>
        <dbReference type="EMBL" id="KIX11043.1"/>
    </source>
</evidence>